<protein>
    <submittedName>
        <fullName evidence="2">Uncharacterized protein</fullName>
    </submittedName>
</protein>
<sequence>MLRFCSLWHAGALIPRYERAARVAAPIAGMTTPVTGVGTFAALQFQQHRAYATGTRSTARERRHYTQPLRAPRYGISTVVGRQRNDISASTASGMSSNGSLSPMAEDIATGLGQKTDATHPSTRTREMTRYRLLKSKLVHFIASHGRPVRYNDAGVPIEGSLLLLPWREQLRLCTALLAAFCITKVLFDVVRFELLYYGLWKLSYRNDDSFMNRLLYYTSTAMLAAGLLLSFNLNFFLSACLVRRREFAAHMVCNIFAHVMPHRTLQTLASRIGIVIA</sequence>
<name>A0A836LE15_9TRYP</name>
<evidence type="ECO:0000313" key="3">
    <source>
        <dbReference type="Proteomes" id="UP000674318"/>
    </source>
</evidence>
<keyword evidence="3" id="KW-1185">Reference proteome</keyword>
<evidence type="ECO:0000313" key="2">
    <source>
        <dbReference type="EMBL" id="KAG5507022.1"/>
    </source>
</evidence>
<dbReference type="GeneID" id="94291799"/>
<keyword evidence="1" id="KW-1133">Transmembrane helix</keyword>
<organism evidence="2 3">
    <name type="scientific">Porcisia hertigi</name>
    <dbReference type="NCBI Taxonomy" id="2761500"/>
    <lineage>
        <taxon>Eukaryota</taxon>
        <taxon>Discoba</taxon>
        <taxon>Euglenozoa</taxon>
        <taxon>Kinetoplastea</taxon>
        <taxon>Metakinetoplastina</taxon>
        <taxon>Trypanosomatida</taxon>
        <taxon>Trypanosomatidae</taxon>
        <taxon>Leishmaniinae</taxon>
        <taxon>Porcisia</taxon>
    </lineage>
</organism>
<accession>A0A836LE15</accession>
<gene>
    <name evidence="2" type="ORF">JKF63_05768</name>
</gene>
<dbReference type="EMBL" id="JAFJZO010000019">
    <property type="protein sequence ID" value="KAG5507022.1"/>
    <property type="molecule type" value="Genomic_DNA"/>
</dbReference>
<dbReference type="RefSeq" id="XP_067757748.1">
    <property type="nucleotide sequence ID" value="XM_067901722.1"/>
</dbReference>
<dbReference type="AlphaFoldDB" id="A0A836LE15"/>
<evidence type="ECO:0000256" key="1">
    <source>
        <dbReference type="SAM" id="Phobius"/>
    </source>
</evidence>
<proteinExistence type="predicted"/>
<dbReference type="KEGG" id="phet:94291799"/>
<keyword evidence="1" id="KW-0812">Transmembrane</keyword>
<reference evidence="2 3" key="1">
    <citation type="submission" date="2021-02" db="EMBL/GenBank/DDBJ databases">
        <title>Porcisia hertigi Genome sequencing and assembly.</title>
        <authorList>
            <person name="Almutairi H."/>
            <person name="Gatherer D."/>
        </authorList>
    </citation>
    <scope>NUCLEOTIDE SEQUENCE [LARGE SCALE GENOMIC DNA]</scope>
    <source>
        <strain evidence="2 3">C119</strain>
    </source>
</reference>
<feature type="transmembrane region" description="Helical" evidence="1">
    <location>
        <begin position="215"/>
        <end position="238"/>
    </location>
</feature>
<comment type="caution">
    <text evidence="2">The sequence shown here is derived from an EMBL/GenBank/DDBJ whole genome shotgun (WGS) entry which is preliminary data.</text>
</comment>
<dbReference type="Proteomes" id="UP000674318">
    <property type="component" value="Unassembled WGS sequence"/>
</dbReference>
<dbReference type="OrthoDB" id="272842at2759"/>
<keyword evidence="1" id="KW-0472">Membrane</keyword>